<dbReference type="InterPro" id="IPR003593">
    <property type="entry name" value="AAA+_ATPase"/>
</dbReference>
<accession>A0A0E3LKV6</accession>
<reference evidence="9 10" key="1">
    <citation type="submission" date="2014-07" db="EMBL/GenBank/DDBJ databases">
        <title>Methanogenic archaea and the global carbon cycle.</title>
        <authorList>
            <person name="Henriksen J.R."/>
            <person name="Luke J."/>
            <person name="Reinhart S."/>
            <person name="Benedict M.N."/>
            <person name="Youngblut N.D."/>
            <person name="Metcalf M.E."/>
            <person name="Whitaker R.J."/>
            <person name="Metcalf W.W."/>
        </authorList>
    </citation>
    <scope>NUCLEOTIDE SEQUENCE [LARGE SCALE GENOMIC DNA]</scope>
    <source>
        <strain evidence="9 10">Wiesmoor</strain>
    </source>
</reference>
<protein>
    <submittedName>
        <fullName evidence="9">Methionine ABC transporter ATP-binding protein</fullName>
    </submittedName>
</protein>
<dbReference type="PROSITE" id="PS50893">
    <property type="entry name" value="ABC_TRANSPORTER_2"/>
    <property type="match status" value="1"/>
</dbReference>
<evidence type="ECO:0000313" key="9">
    <source>
        <dbReference type="EMBL" id="AKB50186.1"/>
    </source>
</evidence>
<evidence type="ECO:0000256" key="1">
    <source>
        <dbReference type="ARBA" id="ARBA00004202"/>
    </source>
</evidence>
<dbReference type="InterPro" id="IPR003439">
    <property type="entry name" value="ABC_transporter-like_ATP-bd"/>
</dbReference>
<dbReference type="GO" id="GO:0016887">
    <property type="term" value="F:ATP hydrolysis activity"/>
    <property type="evidence" value="ECO:0007669"/>
    <property type="project" value="InterPro"/>
</dbReference>
<comment type="subcellular location">
    <subcellularLocation>
        <location evidence="1">Cell membrane</location>
        <topology evidence="1">Peripheral membrane protein</topology>
    </subcellularLocation>
</comment>
<evidence type="ECO:0000256" key="2">
    <source>
        <dbReference type="ARBA" id="ARBA00022448"/>
    </source>
</evidence>
<sequence length="228" mass="26495">MSAEPLNNELIKYENIGISFENRQVLSGFNLTVKKNQKILLRGKSGTGKTTLLKILLGFTKPSEGTIYFKNRIIDSKICWEARKEIAYIIQDTDLGEGKVKSLLDEIFSYRANKEKLDHEKLRAFMRELELEDDILEKNFQELSGGEKQRIGILIALLLNRNIYLLDEVTSALDAKLKKKIADYFLAREDWTLLIVSHDREWERDWMETIDLETRLRGTSRITPQAKQ</sequence>
<dbReference type="GO" id="GO:0005524">
    <property type="term" value="F:ATP binding"/>
    <property type="evidence" value="ECO:0007669"/>
    <property type="project" value="UniProtKB-KW"/>
</dbReference>
<dbReference type="KEGG" id="mbw:MSBRW_0933"/>
<feature type="domain" description="ABC transporter" evidence="8">
    <location>
        <begin position="11"/>
        <end position="226"/>
    </location>
</feature>
<dbReference type="Gene3D" id="3.40.50.300">
    <property type="entry name" value="P-loop containing nucleotide triphosphate hydrolases"/>
    <property type="match status" value="1"/>
</dbReference>
<keyword evidence="2" id="KW-0813">Transport</keyword>
<keyword evidence="3" id="KW-1003">Cell membrane</keyword>
<dbReference type="InterPro" id="IPR027417">
    <property type="entry name" value="P-loop_NTPase"/>
</dbReference>
<dbReference type="GO" id="GO:0042626">
    <property type="term" value="F:ATPase-coupled transmembrane transporter activity"/>
    <property type="evidence" value="ECO:0007669"/>
    <property type="project" value="TreeGrafter"/>
</dbReference>
<dbReference type="EMBL" id="CP009526">
    <property type="protein sequence ID" value="AKB50186.1"/>
    <property type="molecule type" value="Genomic_DNA"/>
</dbReference>
<dbReference type="PROSITE" id="PS00211">
    <property type="entry name" value="ABC_TRANSPORTER_1"/>
    <property type="match status" value="1"/>
</dbReference>
<evidence type="ECO:0000256" key="6">
    <source>
        <dbReference type="ARBA" id="ARBA00022967"/>
    </source>
</evidence>
<dbReference type="PANTHER" id="PTHR43553">
    <property type="entry name" value="HEAVY METAL TRANSPORTER"/>
    <property type="match status" value="1"/>
</dbReference>
<dbReference type="InterPro" id="IPR050095">
    <property type="entry name" value="ECF_ABC_transporter_ATP-bd"/>
</dbReference>
<evidence type="ECO:0000313" key="10">
    <source>
        <dbReference type="Proteomes" id="UP000033038"/>
    </source>
</evidence>
<keyword evidence="6" id="KW-1278">Translocase</keyword>
<evidence type="ECO:0000256" key="5">
    <source>
        <dbReference type="ARBA" id="ARBA00022840"/>
    </source>
</evidence>
<dbReference type="PATRIC" id="fig|1434109.4.peg.1152"/>
<dbReference type="HOGENOM" id="CLU_000604_1_22_2"/>
<dbReference type="Proteomes" id="UP000033038">
    <property type="component" value="Chromosome"/>
</dbReference>
<proteinExistence type="predicted"/>
<dbReference type="PANTHER" id="PTHR43553:SF27">
    <property type="entry name" value="ENERGY-COUPLING FACTOR TRANSPORTER ATP-BINDING PROTEIN ECFA2"/>
    <property type="match status" value="1"/>
</dbReference>
<evidence type="ECO:0000256" key="4">
    <source>
        <dbReference type="ARBA" id="ARBA00022741"/>
    </source>
</evidence>
<evidence type="ECO:0000256" key="7">
    <source>
        <dbReference type="ARBA" id="ARBA00023136"/>
    </source>
</evidence>
<gene>
    <name evidence="9" type="ORF">MSBRW_0933</name>
</gene>
<dbReference type="Pfam" id="PF00005">
    <property type="entry name" value="ABC_tran"/>
    <property type="match status" value="1"/>
</dbReference>
<dbReference type="RefSeq" id="WP_011305107.1">
    <property type="nucleotide sequence ID" value="NZ_CP009526.1"/>
</dbReference>
<dbReference type="SUPFAM" id="SSF52540">
    <property type="entry name" value="P-loop containing nucleoside triphosphate hydrolases"/>
    <property type="match status" value="1"/>
</dbReference>
<dbReference type="AlphaFoldDB" id="A0A0E3LKV6"/>
<name>A0A0E3LKV6_METBA</name>
<dbReference type="SMART" id="SM00382">
    <property type="entry name" value="AAA"/>
    <property type="match status" value="1"/>
</dbReference>
<organism evidence="9 10">
    <name type="scientific">Methanosarcina barkeri str. Wiesmoor</name>
    <dbReference type="NCBI Taxonomy" id="1434109"/>
    <lineage>
        <taxon>Archaea</taxon>
        <taxon>Methanobacteriati</taxon>
        <taxon>Methanobacteriota</taxon>
        <taxon>Stenosarchaea group</taxon>
        <taxon>Methanomicrobia</taxon>
        <taxon>Methanosarcinales</taxon>
        <taxon>Methanosarcinaceae</taxon>
        <taxon>Methanosarcina</taxon>
    </lineage>
</organism>
<dbReference type="InterPro" id="IPR017871">
    <property type="entry name" value="ABC_transporter-like_CS"/>
</dbReference>
<evidence type="ECO:0000256" key="3">
    <source>
        <dbReference type="ARBA" id="ARBA00022475"/>
    </source>
</evidence>
<keyword evidence="7" id="KW-0472">Membrane</keyword>
<keyword evidence="5 9" id="KW-0067">ATP-binding</keyword>
<keyword evidence="4" id="KW-0547">Nucleotide-binding</keyword>
<dbReference type="GeneID" id="24822374"/>
<evidence type="ECO:0000259" key="8">
    <source>
        <dbReference type="PROSITE" id="PS50893"/>
    </source>
</evidence>
<dbReference type="GO" id="GO:0043190">
    <property type="term" value="C:ATP-binding cassette (ABC) transporter complex"/>
    <property type="evidence" value="ECO:0007669"/>
    <property type="project" value="TreeGrafter"/>
</dbReference>